<dbReference type="EMBL" id="CADEPI010000068">
    <property type="protein sequence ID" value="CAB3372054.1"/>
    <property type="molecule type" value="Genomic_DNA"/>
</dbReference>
<feature type="transmembrane region" description="Helical" evidence="8">
    <location>
        <begin position="93"/>
        <end position="116"/>
    </location>
</feature>
<comment type="function">
    <text evidence="8">Gustatory receptor which mediates acceptance or avoidance behavior, depending on its substrates.</text>
</comment>
<dbReference type="GO" id="GO:0043025">
    <property type="term" value="C:neuronal cell body"/>
    <property type="evidence" value="ECO:0007669"/>
    <property type="project" value="TreeGrafter"/>
</dbReference>
<evidence type="ECO:0000256" key="1">
    <source>
        <dbReference type="ARBA" id="ARBA00004651"/>
    </source>
</evidence>
<evidence type="ECO:0000256" key="8">
    <source>
        <dbReference type="RuleBase" id="RU363108"/>
    </source>
</evidence>
<dbReference type="GO" id="GO:0050909">
    <property type="term" value="P:sensory perception of taste"/>
    <property type="evidence" value="ECO:0007669"/>
    <property type="project" value="InterPro"/>
</dbReference>
<keyword evidence="3 8" id="KW-0812">Transmembrane</keyword>
<feature type="transmembrane region" description="Helical" evidence="8">
    <location>
        <begin position="273"/>
        <end position="293"/>
    </location>
</feature>
<dbReference type="GO" id="GO:0030424">
    <property type="term" value="C:axon"/>
    <property type="evidence" value="ECO:0007669"/>
    <property type="project" value="TreeGrafter"/>
</dbReference>
<evidence type="ECO:0000256" key="2">
    <source>
        <dbReference type="ARBA" id="ARBA00022475"/>
    </source>
</evidence>
<keyword evidence="6 8" id="KW-0675">Receptor</keyword>
<keyword evidence="2 8" id="KW-1003">Cell membrane</keyword>
<keyword evidence="5 8" id="KW-0472">Membrane</keyword>
<evidence type="ECO:0000256" key="7">
    <source>
        <dbReference type="ARBA" id="ARBA00023224"/>
    </source>
</evidence>
<feature type="transmembrane region" description="Helical" evidence="8">
    <location>
        <begin position="131"/>
        <end position="152"/>
    </location>
</feature>
<dbReference type="PANTHER" id="PTHR21143:SF121">
    <property type="entry name" value="GUSTATORY AND ODORANT RECEPTOR 21A"/>
    <property type="match status" value="1"/>
</dbReference>
<evidence type="ECO:0000256" key="6">
    <source>
        <dbReference type="ARBA" id="ARBA00023170"/>
    </source>
</evidence>
<dbReference type="GO" id="GO:0030425">
    <property type="term" value="C:dendrite"/>
    <property type="evidence" value="ECO:0007669"/>
    <property type="project" value="TreeGrafter"/>
</dbReference>
<dbReference type="GO" id="GO:0005886">
    <property type="term" value="C:plasma membrane"/>
    <property type="evidence" value="ECO:0007669"/>
    <property type="project" value="UniProtKB-SubCell"/>
</dbReference>
<evidence type="ECO:0000313" key="10">
    <source>
        <dbReference type="Proteomes" id="UP000494165"/>
    </source>
</evidence>
<dbReference type="GO" id="GO:0007165">
    <property type="term" value="P:signal transduction"/>
    <property type="evidence" value="ECO:0007669"/>
    <property type="project" value="UniProtKB-KW"/>
</dbReference>
<sequence>MFAATVTTLEGMTWDTRELYLYRVFIACFVTLAMIVMEVQVTVVAYSLDQIFKQINAQISELDANLVTLAEIGNLREAHSNGRRLIGKCNSSFDFILITTISTNMFFSPLYCLYYICCGIWQLEENFAGKYSLIIWAGSLWFASLFLHYFCFTGICEKAVNEISQTAVVLARLNLKIENFLNLEEKYSHGRWVFLNAATGRLLALAFHHHFLTSVCENSLAYANETKILLAKLSHVIEDAELKNQILFFQLDLMHSKSIKISVYDVFSVDRSLIYAAAAPIVAFTTTIVQFHILEKNLRSFESCSCS</sequence>
<evidence type="ECO:0000256" key="4">
    <source>
        <dbReference type="ARBA" id="ARBA00022989"/>
    </source>
</evidence>
<comment type="caution">
    <text evidence="9">The sequence shown here is derived from an EMBL/GenBank/DDBJ whole genome shotgun (WGS) entry which is preliminary data.</text>
</comment>
<dbReference type="Pfam" id="PF08395">
    <property type="entry name" value="7tm_7"/>
    <property type="match status" value="1"/>
</dbReference>
<organism evidence="9 10">
    <name type="scientific">Cloeon dipterum</name>
    <dbReference type="NCBI Taxonomy" id="197152"/>
    <lineage>
        <taxon>Eukaryota</taxon>
        <taxon>Metazoa</taxon>
        <taxon>Ecdysozoa</taxon>
        <taxon>Arthropoda</taxon>
        <taxon>Hexapoda</taxon>
        <taxon>Insecta</taxon>
        <taxon>Pterygota</taxon>
        <taxon>Palaeoptera</taxon>
        <taxon>Ephemeroptera</taxon>
        <taxon>Pisciforma</taxon>
        <taxon>Baetidae</taxon>
        <taxon>Cloeon</taxon>
    </lineage>
</organism>
<feature type="transmembrane region" description="Helical" evidence="8">
    <location>
        <begin position="20"/>
        <end position="46"/>
    </location>
</feature>
<gene>
    <name evidence="9" type="ORF">CLODIP_2_CD06521</name>
</gene>
<keyword evidence="4 8" id="KW-1133">Transmembrane helix</keyword>
<proteinExistence type="inferred from homology"/>
<dbReference type="PANTHER" id="PTHR21143">
    <property type="entry name" value="INVERTEBRATE GUSTATORY RECEPTOR"/>
    <property type="match status" value="1"/>
</dbReference>
<dbReference type="Proteomes" id="UP000494165">
    <property type="component" value="Unassembled WGS sequence"/>
</dbReference>
<dbReference type="AlphaFoldDB" id="A0A8S1CVG2"/>
<protein>
    <recommendedName>
        <fullName evidence="8">Gustatory receptor</fullName>
    </recommendedName>
</protein>
<dbReference type="InterPro" id="IPR013604">
    <property type="entry name" value="7TM_chemorcpt"/>
</dbReference>
<evidence type="ECO:0000256" key="5">
    <source>
        <dbReference type="ARBA" id="ARBA00023136"/>
    </source>
</evidence>
<comment type="caution">
    <text evidence="8">Lacks conserved residue(s) required for the propagation of feature annotation.</text>
</comment>
<reference evidence="9 10" key="1">
    <citation type="submission" date="2020-04" db="EMBL/GenBank/DDBJ databases">
        <authorList>
            <person name="Alioto T."/>
            <person name="Alioto T."/>
            <person name="Gomez Garrido J."/>
        </authorList>
    </citation>
    <scope>NUCLEOTIDE SEQUENCE [LARGE SCALE GENOMIC DNA]</scope>
</reference>
<evidence type="ECO:0000313" key="9">
    <source>
        <dbReference type="EMBL" id="CAB3372054.1"/>
    </source>
</evidence>
<keyword evidence="7 8" id="KW-0807">Transducer</keyword>
<comment type="subcellular location">
    <subcellularLocation>
        <location evidence="1 8">Cell membrane</location>
        <topology evidence="1 8">Multi-pass membrane protein</topology>
    </subcellularLocation>
</comment>
<keyword evidence="10" id="KW-1185">Reference proteome</keyword>
<evidence type="ECO:0000256" key="3">
    <source>
        <dbReference type="ARBA" id="ARBA00022692"/>
    </source>
</evidence>
<comment type="similarity">
    <text evidence="8">Belongs to the insect chemoreceptor superfamily. Gustatory receptor (GR) family.</text>
</comment>
<accession>A0A8S1CVG2</accession>
<name>A0A8S1CVG2_9INSE</name>